<dbReference type="AlphaFoldDB" id="A0A917NZ07"/>
<feature type="region of interest" description="Disordered" evidence="1">
    <location>
        <begin position="1"/>
        <end position="24"/>
    </location>
</feature>
<keyword evidence="3" id="KW-1185">Reference proteome</keyword>
<reference evidence="2" key="1">
    <citation type="journal article" date="2014" name="Int. J. Syst. Evol. Microbiol.">
        <title>Complete genome sequence of Corynebacterium casei LMG S-19264T (=DSM 44701T), isolated from a smear-ripened cheese.</title>
        <authorList>
            <consortium name="US DOE Joint Genome Institute (JGI-PGF)"/>
            <person name="Walter F."/>
            <person name="Albersmeier A."/>
            <person name="Kalinowski J."/>
            <person name="Ruckert C."/>
        </authorList>
    </citation>
    <scope>NUCLEOTIDE SEQUENCE</scope>
    <source>
        <strain evidence="2">JCM 3086</strain>
    </source>
</reference>
<gene>
    <name evidence="2" type="ORF">GCM10010121_061600</name>
</gene>
<organism evidence="2 3">
    <name type="scientific">Streptomyces brasiliensis</name>
    <dbReference type="NCBI Taxonomy" id="1954"/>
    <lineage>
        <taxon>Bacteria</taxon>
        <taxon>Bacillati</taxon>
        <taxon>Actinomycetota</taxon>
        <taxon>Actinomycetes</taxon>
        <taxon>Kitasatosporales</taxon>
        <taxon>Streptomycetaceae</taxon>
        <taxon>Streptomyces</taxon>
    </lineage>
</organism>
<accession>A0A917NZ07</accession>
<evidence type="ECO:0000313" key="3">
    <source>
        <dbReference type="Proteomes" id="UP000657574"/>
    </source>
</evidence>
<proteinExistence type="predicted"/>
<sequence>MPLRGRNESSTLPGPCHELDRQDVGDVPPGIAGWATAFLSSSADFDLFEQKFWAFERNFRVTDSIFGGFAAIRSAQELGPSQSLTSDPGGH</sequence>
<evidence type="ECO:0000313" key="2">
    <source>
        <dbReference type="EMBL" id="GGJ42207.1"/>
    </source>
</evidence>
<dbReference type="EMBL" id="BMQA01000026">
    <property type="protein sequence ID" value="GGJ42207.1"/>
    <property type="molecule type" value="Genomic_DNA"/>
</dbReference>
<protein>
    <submittedName>
        <fullName evidence="2">Uncharacterized protein</fullName>
    </submittedName>
</protein>
<evidence type="ECO:0000256" key="1">
    <source>
        <dbReference type="SAM" id="MobiDB-lite"/>
    </source>
</evidence>
<dbReference type="Proteomes" id="UP000657574">
    <property type="component" value="Unassembled WGS sequence"/>
</dbReference>
<comment type="caution">
    <text evidence="2">The sequence shown here is derived from an EMBL/GenBank/DDBJ whole genome shotgun (WGS) entry which is preliminary data.</text>
</comment>
<name>A0A917NZ07_9ACTN</name>
<reference evidence="2" key="2">
    <citation type="submission" date="2020-09" db="EMBL/GenBank/DDBJ databases">
        <authorList>
            <person name="Sun Q."/>
            <person name="Ohkuma M."/>
        </authorList>
    </citation>
    <scope>NUCLEOTIDE SEQUENCE</scope>
    <source>
        <strain evidence="2">JCM 3086</strain>
    </source>
</reference>